<dbReference type="GO" id="GO:0009103">
    <property type="term" value="P:lipopolysaccharide biosynthetic process"/>
    <property type="evidence" value="ECO:0007669"/>
    <property type="project" value="TreeGrafter"/>
</dbReference>
<dbReference type="Gene3D" id="3.40.50.2000">
    <property type="entry name" value="Glycogen Phosphorylase B"/>
    <property type="match status" value="2"/>
</dbReference>
<dbReference type="PANTHER" id="PTHR46401:SF2">
    <property type="entry name" value="GLYCOSYLTRANSFERASE WBBK-RELATED"/>
    <property type="match status" value="1"/>
</dbReference>
<evidence type="ECO:0000259" key="3">
    <source>
        <dbReference type="Pfam" id="PF00534"/>
    </source>
</evidence>
<name>A0A7X0XZX6_9LIST</name>
<dbReference type="GO" id="GO:0016757">
    <property type="term" value="F:glycosyltransferase activity"/>
    <property type="evidence" value="ECO:0007669"/>
    <property type="project" value="InterPro"/>
</dbReference>
<keyword evidence="2" id="KW-1133">Transmembrane helix</keyword>
<evidence type="ECO:0000313" key="5">
    <source>
        <dbReference type="Proteomes" id="UP000539064"/>
    </source>
</evidence>
<dbReference type="Pfam" id="PF00534">
    <property type="entry name" value="Glycos_transf_1"/>
    <property type="match status" value="1"/>
</dbReference>
<gene>
    <name evidence="4" type="ORF">HCA52_15255</name>
</gene>
<dbReference type="AlphaFoldDB" id="A0A7X0XZX6"/>
<organism evidence="4 5">
    <name type="scientific">Listeria booriae</name>
    <dbReference type="NCBI Taxonomy" id="1552123"/>
    <lineage>
        <taxon>Bacteria</taxon>
        <taxon>Bacillati</taxon>
        <taxon>Bacillota</taxon>
        <taxon>Bacilli</taxon>
        <taxon>Bacillales</taxon>
        <taxon>Listeriaceae</taxon>
        <taxon>Listeria</taxon>
    </lineage>
</organism>
<accession>A0A7X0XZX6</accession>
<dbReference type="EMBL" id="JAARVG010000017">
    <property type="protein sequence ID" value="MBC1794791.1"/>
    <property type="molecule type" value="Genomic_DNA"/>
</dbReference>
<proteinExistence type="predicted"/>
<comment type="caution">
    <text evidence="4">The sequence shown here is derived from an EMBL/GenBank/DDBJ whole genome shotgun (WGS) entry which is preliminary data.</text>
</comment>
<keyword evidence="2" id="KW-0472">Membrane</keyword>
<reference evidence="4 5" key="1">
    <citation type="submission" date="2020-03" db="EMBL/GenBank/DDBJ databases">
        <title>Soil Listeria distribution.</title>
        <authorList>
            <person name="Liao J."/>
            <person name="Wiedmann M."/>
        </authorList>
    </citation>
    <scope>NUCLEOTIDE SEQUENCE [LARGE SCALE GENOMIC DNA]</scope>
    <source>
        <strain evidence="4 5">FSL L7-0978</strain>
    </source>
</reference>
<feature type="transmembrane region" description="Helical" evidence="2">
    <location>
        <begin position="84"/>
        <end position="113"/>
    </location>
</feature>
<dbReference type="InterPro" id="IPR001296">
    <property type="entry name" value="Glyco_trans_1"/>
</dbReference>
<keyword evidence="1 4" id="KW-0808">Transferase</keyword>
<evidence type="ECO:0000256" key="1">
    <source>
        <dbReference type="ARBA" id="ARBA00022679"/>
    </source>
</evidence>
<evidence type="ECO:0000256" key="2">
    <source>
        <dbReference type="SAM" id="Phobius"/>
    </source>
</evidence>
<dbReference type="PANTHER" id="PTHR46401">
    <property type="entry name" value="GLYCOSYLTRANSFERASE WBBK-RELATED"/>
    <property type="match status" value="1"/>
</dbReference>
<feature type="domain" description="Glycosyl transferase family 1" evidence="3">
    <location>
        <begin position="240"/>
        <end position="400"/>
    </location>
</feature>
<dbReference type="Proteomes" id="UP000539064">
    <property type="component" value="Unassembled WGS sequence"/>
</dbReference>
<sequence>MSKKVAVFVWNYFTNDARVWRECTALQEAGYHVDIIALHDPKQVDLAKSESPMPNLHIFRVNSELPWLLTKTAHWFKKSKLATVSMGVVAVLLFFIHPVLLLLFTLFVGLLAWRKTRTLLRRCSIFSRMVRQGMAQKYDIYHANDLNTLPQAVLCAKLFRRKPLIYDSHEVQTSRTGYDSRLYGISEKWLLRFTDVCIHENHTRASYIEEKYHFYPKVVHNYADVFQPDPCKKIDLHDLLDIPNEEPILLYQGGVQIGRGLDKLIQAIPLFQRGVVVILGNGRIKEDLQQQAKAMHLEKRIRFLPKVPVADLLYYTQNAYLGFQLLNNVCFNHYSASSNKLFEYIMCQVPVIGADFPEIKKVIQEENIGLTVDSHDPVAIAEVVNQLLSNCALRDELSHNCLQAREKYNWNHEKKLFLEIYEELEDGHD</sequence>
<dbReference type="SUPFAM" id="SSF53756">
    <property type="entry name" value="UDP-Glycosyltransferase/glycogen phosphorylase"/>
    <property type="match status" value="1"/>
</dbReference>
<evidence type="ECO:0000313" key="4">
    <source>
        <dbReference type="EMBL" id="MBC1794791.1"/>
    </source>
</evidence>
<dbReference type="RefSeq" id="WP_185492079.1">
    <property type="nucleotide sequence ID" value="NZ_JAARVC010000007.1"/>
</dbReference>
<protein>
    <submittedName>
        <fullName evidence="4">Glycosyltransferase family 4 protein</fullName>
    </submittedName>
</protein>
<keyword evidence="2" id="KW-0812">Transmembrane</keyword>